<organism evidence="1">
    <name type="scientific">Anguilla anguilla</name>
    <name type="common">European freshwater eel</name>
    <name type="synonym">Muraena anguilla</name>
    <dbReference type="NCBI Taxonomy" id="7936"/>
    <lineage>
        <taxon>Eukaryota</taxon>
        <taxon>Metazoa</taxon>
        <taxon>Chordata</taxon>
        <taxon>Craniata</taxon>
        <taxon>Vertebrata</taxon>
        <taxon>Euteleostomi</taxon>
        <taxon>Actinopterygii</taxon>
        <taxon>Neopterygii</taxon>
        <taxon>Teleostei</taxon>
        <taxon>Anguilliformes</taxon>
        <taxon>Anguillidae</taxon>
        <taxon>Anguilla</taxon>
    </lineage>
</organism>
<sequence length="25" mass="3006">MGFEAFQFCLQQFRVTFTNRDFVSS</sequence>
<proteinExistence type="predicted"/>
<accession>A0A0E9TP86</accession>
<reference evidence="1" key="2">
    <citation type="journal article" date="2015" name="Fish Shellfish Immunol.">
        <title>Early steps in the European eel (Anguilla anguilla)-Vibrio vulnificus interaction in the gills: Role of the RtxA13 toxin.</title>
        <authorList>
            <person name="Callol A."/>
            <person name="Pajuelo D."/>
            <person name="Ebbesson L."/>
            <person name="Teles M."/>
            <person name="MacKenzie S."/>
            <person name="Amaro C."/>
        </authorList>
    </citation>
    <scope>NUCLEOTIDE SEQUENCE</scope>
</reference>
<evidence type="ECO:0000313" key="1">
    <source>
        <dbReference type="EMBL" id="JAH54700.1"/>
    </source>
</evidence>
<dbReference type="AlphaFoldDB" id="A0A0E9TP86"/>
<name>A0A0E9TP86_ANGAN</name>
<dbReference type="EMBL" id="GBXM01053877">
    <property type="protein sequence ID" value="JAH54700.1"/>
    <property type="molecule type" value="Transcribed_RNA"/>
</dbReference>
<protein>
    <submittedName>
        <fullName evidence="1">Uncharacterized protein</fullName>
    </submittedName>
</protein>
<reference evidence="1" key="1">
    <citation type="submission" date="2014-11" db="EMBL/GenBank/DDBJ databases">
        <authorList>
            <person name="Amaro Gonzalez C."/>
        </authorList>
    </citation>
    <scope>NUCLEOTIDE SEQUENCE</scope>
</reference>